<dbReference type="Gene3D" id="4.10.60.10">
    <property type="entry name" value="Zinc finger, CCHC-type"/>
    <property type="match status" value="1"/>
</dbReference>
<organism evidence="2 3">
    <name type="scientific">Cardamine amara subsp. amara</name>
    <dbReference type="NCBI Taxonomy" id="228776"/>
    <lineage>
        <taxon>Eukaryota</taxon>
        <taxon>Viridiplantae</taxon>
        <taxon>Streptophyta</taxon>
        <taxon>Embryophyta</taxon>
        <taxon>Tracheophyta</taxon>
        <taxon>Spermatophyta</taxon>
        <taxon>Magnoliopsida</taxon>
        <taxon>eudicotyledons</taxon>
        <taxon>Gunneridae</taxon>
        <taxon>Pentapetalae</taxon>
        <taxon>rosids</taxon>
        <taxon>malvids</taxon>
        <taxon>Brassicales</taxon>
        <taxon>Brassicaceae</taxon>
        <taxon>Cardamineae</taxon>
        <taxon>Cardamine</taxon>
    </lineage>
</organism>
<dbReference type="SUPFAM" id="SSF57756">
    <property type="entry name" value="Retrovirus zinc finger-like domains"/>
    <property type="match status" value="1"/>
</dbReference>
<comment type="caution">
    <text evidence="2">The sequence shown here is derived from an EMBL/GenBank/DDBJ whole genome shotgun (WGS) entry which is preliminary data.</text>
</comment>
<evidence type="ECO:0000313" key="3">
    <source>
        <dbReference type="Proteomes" id="UP001558713"/>
    </source>
</evidence>
<sequence>MENTHQLIAINKPLKLDVEHYGHWKVNMQQIIQGIDLEAWISVEEGWTHPVTKDANGKEIPKQKKSWSAEEKLEAKFNAKALSAIFTSLPRNQFTRVQGCTSAKEAWDILQVSFEGTSNVKRTRIDMLESEFESLTMGGGDSIDDFSSKLSSIRQEAIVLGKNYKDKKLVKKFLRSLPTKFQSHKSAIEVGLNFHDLKFDHVMGMMQAYELQLKKREQTAGKRLALMADQTVEIEDQVSMMVKKYFRKYETRQRGGSSFQFKSGAEKRVQKLDKQCAECEGKGHYKSECPTIKRRNSLRCFECNGYGHTKIDCLTSGNKKEKSYVTLSESDYEDDDKENGEILNNFVAYLGVIEEGEGEQQT</sequence>
<gene>
    <name evidence="2" type="ORF">V5N11_022382</name>
</gene>
<evidence type="ECO:0000313" key="2">
    <source>
        <dbReference type="EMBL" id="KAL1193576.1"/>
    </source>
</evidence>
<name>A0ABD1A430_CARAN</name>
<feature type="domain" description="CCHC-type" evidence="1">
    <location>
        <begin position="275"/>
        <end position="291"/>
    </location>
</feature>
<protein>
    <recommendedName>
        <fullName evidence="1">CCHC-type domain-containing protein</fullName>
    </recommendedName>
</protein>
<dbReference type="InterPro" id="IPR001878">
    <property type="entry name" value="Znf_CCHC"/>
</dbReference>
<accession>A0ABD1A430</accession>
<feature type="domain" description="CCHC-type" evidence="1">
    <location>
        <begin position="299"/>
        <end position="315"/>
    </location>
</feature>
<reference evidence="2 3" key="1">
    <citation type="submission" date="2024-04" db="EMBL/GenBank/DDBJ databases">
        <title>Genome assembly C_amara_ONT_v2.</title>
        <authorList>
            <person name="Yant L."/>
            <person name="Moore C."/>
            <person name="Slenker M."/>
        </authorList>
    </citation>
    <scope>NUCLEOTIDE SEQUENCE [LARGE SCALE GENOMIC DNA]</scope>
    <source>
        <tissue evidence="2">Leaf</tissue>
    </source>
</reference>
<dbReference type="Pfam" id="PF14223">
    <property type="entry name" value="Retrotran_gag_2"/>
    <property type="match status" value="1"/>
</dbReference>
<dbReference type="EMBL" id="JBANAX010000779">
    <property type="protein sequence ID" value="KAL1193576.1"/>
    <property type="molecule type" value="Genomic_DNA"/>
</dbReference>
<dbReference type="SMART" id="SM00343">
    <property type="entry name" value="ZnF_C2HC"/>
    <property type="match status" value="2"/>
</dbReference>
<dbReference type="PANTHER" id="PTHR35317:SF44">
    <property type="entry name" value="RNA-DIRECTED DNA POLYMERASE"/>
    <property type="match status" value="1"/>
</dbReference>
<dbReference type="PANTHER" id="PTHR35317">
    <property type="entry name" value="OS04G0629600 PROTEIN"/>
    <property type="match status" value="1"/>
</dbReference>
<keyword evidence="3" id="KW-1185">Reference proteome</keyword>
<evidence type="ECO:0000259" key="1">
    <source>
        <dbReference type="SMART" id="SM00343"/>
    </source>
</evidence>
<proteinExistence type="predicted"/>
<dbReference type="AlphaFoldDB" id="A0ABD1A430"/>
<dbReference type="Proteomes" id="UP001558713">
    <property type="component" value="Unassembled WGS sequence"/>
</dbReference>
<dbReference type="InterPro" id="IPR036875">
    <property type="entry name" value="Znf_CCHC_sf"/>
</dbReference>